<dbReference type="Pfam" id="PF13650">
    <property type="entry name" value="Asp_protease_2"/>
    <property type="match status" value="1"/>
</dbReference>
<keyword evidence="1" id="KW-0862">Zinc</keyword>
<dbReference type="InterPro" id="IPR001878">
    <property type="entry name" value="Znf_CCHC"/>
</dbReference>
<feature type="compositionally biased region" description="Acidic residues" evidence="2">
    <location>
        <begin position="1170"/>
        <end position="1192"/>
    </location>
</feature>
<dbReference type="EMBL" id="BFEA01000941">
    <property type="protein sequence ID" value="GBG91729.1"/>
    <property type="molecule type" value="Genomic_DNA"/>
</dbReference>
<dbReference type="InterPro" id="IPR000477">
    <property type="entry name" value="RT_dom"/>
</dbReference>
<sequence>MPNADEIERGPAATLEDFVKALEKRELARLQVSKVNIFHFNGDRVSEWLELLEQVTAEVPEADKFKFLPRYVSWETRPEVMKVAAGAGGDWAKFKAEMQRRFKLGDGLLTKTDLEMLQRDEFSTVGAFATTFEKMAKKVPGLAKEEQCATFQGHFKNWEASSLTKKAAPGKKLTWAAINEDVMEGELDQISTASCGCPRPQAQQVSHPNPPPNQPQQSAPQGSQGNRGGGRGQNQGWGRGRGNGGRGGNVRGNGGGNAAGRGNEGWTTSRSQGGQEGGGGAGRGRVDWRNAICWHCGQKGHTIKFCHVRRNDEDKGLISTNYDGDMYDKWGYHLDPKILGGTRKEAMRKAEAGEPPAPPAMFRIWQEKEVCSDVRVEEVGENAEVEQERKADTTKAEPIIVESDDEIEEYCWNRPLRAETGEDCWRTARQMMERMEDLIAKVGRYQQKLADICDEVREWKGKESLVYLYDLGPGSQGGSGNIPNVTTSGPTPRSGMTYRPPSRTGRAPHAVRTRAKGPVSPGEPAKDVPEPSGEKEVVDVPEGEDNKDDRLRKEEDEKAEQRAKKRGAKSDIDKAQEVKKKRYAVRVEEGFDVEEIMDRILEGHNHLMNLRDVLASAPRLRNELRARLSRKMVASVRLGTIIPKEAEWAETGTKMDWKSVACGCLYVVVKGKTCTAMVDSGSKMNLIKEVDAVRLGMEVDRSDNGVLMGANSRSIFIGTASCVILEIGKVKDLQRLNAVTVRDTGGLPNADALSEACAGRAIISLIDLYSGYDQFPVYPSDRPMTAMHTPRGLIHMNVAPQGWTNAVAMVQRHMVRAMQPIRPHITQPYIDDLAVKGPKEKDEQEVMPGIKRFVWDHVQDLCKVLDLLEEHNLTASGPKSRNCMSGATILGFVWLTYIWMFDFELERIPGTKNRADGLSRVDWDKNHQGVIDDTPPVDGFLDSEEDVRLHINSWALAVGWMMELALAGKYELQEHPLTIENGALQVGEHKKMIGGVYLLANALLQEETVRNTVLDQEEEVEPGEGDNVIHEREDDDFEEREIKEAFRAEKYEGDLETDLTFEELLYLRARQIGAIEDRIEEAASRIADSRTKDKFRWDKMARVRKEPLKWTACLEEPRDEDTLPSRQEYLKPYDIIPHVFYSKAEEVVIDDDEEDNDEETSEEGSYSEYSEGELSEEEEEEEEIGSEWEALPEEAARTGTEAEDPEAARKREEIATRKRQLELASGVRLRISDDPTKNPEPPKPEDGDPAAASPSTSRRRWSRSPSSSIPTRPPIRPRTDAGDRPSSSDVIPPTP</sequence>
<feature type="region of interest" description="Disordered" evidence="2">
    <location>
        <begin position="192"/>
        <end position="283"/>
    </location>
</feature>
<evidence type="ECO:0000313" key="4">
    <source>
        <dbReference type="EMBL" id="GBG91729.1"/>
    </source>
</evidence>
<comment type="caution">
    <text evidence="4">The sequence shown here is derived from an EMBL/GenBank/DDBJ whole genome shotgun (WGS) entry which is preliminary data.</text>
</comment>
<feature type="compositionally biased region" description="Polar residues" evidence="2">
    <location>
        <begin position="481"/>
        <end position="491"/>
    </location>
</feature>
<dbReference type="GO" id="GO:0003676">
    <property type="term" value="F:nucleic acid binding"/>
    <property type="evidence" value="ECO:0007669"/>
    <property type="project" value="InterPro"/>
</dbReference>
<keyword evidence="5" id="KW-1185">Reference proteome</keyword>
<dbReference type="InterPro" id="IPR053134">
    <property type="entry name" value="RNA-dir_DNA_polymerase"/>
</dbReference>
<dbReference type="PANTHER" id="PTHR24559">
    <property type="entry name" value="TRANSPOSON TY3-I GAG-POL POLYPROTEIN"/>
    <property type="match status" value="1"/>
</dbReference>
<feature type="compositionally biased region" description="Acidic residues" evidence="2">
    <location>
        <begin position="1147"/>
        <end position="1162"/>
    </location>
</feature>
<dbReference type="InterPro" id="IPR043128">
    <property type="entry name" value="Rev_trsase/Diguanyl_cyclase"/>
</dbReference>
<gene>
    <name evidence="4" type="ORF">CBR_g53544</name>
</gene>
<protein>
    <recommendedName>
        <fullName evidence="3">CCHC-type domain-containing protein</fullName>
    </recommendedName>
</protein>
<dbReference type="PANTHER" id="PTHR24559:SF444">
    <property type="entry name" value="REVERSE TRANSCRIPTASE DOMAIN-CONTAINING PROTEIN"/>
    <property type="match status" value="1"/>
</dbReference>
<feature type="compositionally biased region" description="Gly residues" evidence="2">
    <location>
        <begin position="225"/>
        <end position="263"/>
    </location>
</feature>
<evidence type="ECO:0000256" key="2">
    <source>
        <dbReference type="SAM" id="MobiDB-lite"/>
    </source>
</evidence>
<dbReference type="GO" id="GO:0008270">
    <property type="term" value="F:zinc ion binding"/>
    <property type="evidence" value="ECO:0007669"/>
    <property type="project" value="UniProtKB-KW"/>
</dbReference>
<feature type="region of interest" description="Disordered" evidence="2">
    <location>
        <begin position="473"/>
        <end position="575"/>
    </location>
</feature>
<feature type="domain" description="CCHC-type" evidence="3">
    <location>
        <begin position="293"/>
        <end position="306"/>
    </location>
</feature>
<feature type="compositionally biased region" description="Gly residues" evidence="2">
    <location>
        <begin position="274"/>
        <end position="283"/>
    </location>
</feature>
<dbReference type="Gramene" id="GBG91729">
    <property type="protein sequence ID" value="GBG91729"/>
    <property type="gene ID" value="CBR_g53544"/>
</dbReference>
<dbReference type="Gene3D" id="3.10.10.10">
    <property type="entry name" value="HIV Type 1 Reverse Transcriptase, subunit A, domain 1"/>
    <property type="match status" value="1"/>
</dbReference>
<keyword evidence="1" id="KW-0479">Metal-binding</keyword>
<evidence type="ECO:0000313" key="5">
    <source>
        <dbReference type="Proteomes" id="UP000265515"/>
    </source>
</evidence>
<keyword evidence="1" id="KW-0863">Zinc-finger</keyword>
<dbReference type="Proteomes" id="UP000265515">
    <property type="component" value="Unassembled WGS sequence"/>
</dbReference>
<dbReference type="Gene3D" id="3.30.70.270">
    <property type="match status" value="1"/>
</dbReference>
<name>A0A388MBA3_CHABU</name>
<feature type="compositionally biased region" description="Basic and acidic residues" evidence="2">
    <location>
        <begin position="1206"/>
        <end position="1221"/>
    </location>
</feature>
<organism evidence="4 5">
    <name type="scientific">Chara braunii</name>
    <name type="common">Braun's stonewort</name>
    <dbReference type="NCBI Taxonomy" id="69332"/>
    <lineage>
        <taxon>Eukaryota</taxon>
        <taxon>Viridiplantae</taxon>
        <taxon>Streptophyta</taxon>
        <taxon>Charophyceae</taxon>
        <taxon>Charales</taxon>
        <taxon>Characeae</taxon>
        <taxon>Chara</taxon>
    </lineage>
</organism>
<feature type="compositionally biased region" description="Basic and acidic residues" evidence="2">
    <location>
        <begin position="1230"/>
        <end position="1246"/>
    </location>
</feature>
<dbReference type="PROSITE" id="PS50158">
    <property type="entry name" value="ZF_CCHC"/>
    <property type="match status" value="1"/>
</dbReference>
<accession>A0A388MBA3</accession>
<feature type="compositionally biased region" description="Low complexity" evidence="2">
    <location>
        <begin position="215"/>
        <end position="224"/>
    </location>
</feature>
<evidence type="ECO:0000256" key="1">
    <source>
        <dbReference type="PROSITE-ProRule" id="PRU00047"/>
    </source>
</evidence>
<dbReference type="InterPro" id="IPR043502">
    <property type="entry name" value="DNA/RNA_pol_sf"/>
</dbReference>
<feature type="region of interest" description="Disordered" evidence="2">
    <location>
        <begin position="1147"/>
        <end position="1295"/>
    </location>
</feature>
<dbReference type="SUPFAM" id="SSF56672">
    <property type="entry name" value="DNA/RNA polymerases"/>
    <property type="match status" value="1"/>
</dbReference>
<reference evidence="4 5" key="1">
    <citation type="journal article" date="2018" name="Cell">
        <title>The Chara Genome: Secondary Complexity and Implications for Plant Terrestrialization.</title>
        <authorList>
            <person name="Nishiyama T."/>
            <person name="Sakayama H."/>
            <person name="Vries J.D."/>
            <person name="Buschmann H."/>
            <person name="Saint-Marcoux D."/>
            <person name="Ullrich K.K."/>
            <person name="Haas F.B."/>
            <person name="Vanderstraeten L."/>
            <person name="Becker D."/>
            <person name="Lang D."/>
            <person name="Vosolsobe S."/>
            <person name="Rombauts S."/>
            <person name="Wilhelmsson P.K.I."/>
            <person name="Janitza P."/>
            <person name="Kern R."/>
            <person name="Heyl A."/>
            <person name="Rumpler F."/>
            <person name="Villalobos L.I.A.C."/>
            <person name="Clay J.M."/>
            <person name="Skokan R."/>
            <person name="Toyoda A."/>
            <person name="Suzuki Y."/>
            <person name="Kagoshima H."/>
            <person name="Schijlen E."/>
            <person name="Tajeshwar N."/>
            <person name="Catarino B."/>
            <person name="Hetherington A.J."/>
            <person name="Saltykova A."/>
            <person name="Bonnot C."/>
            <person name="Breuninger H."/>
            <person name="Symeonidi A."/>
            <person name="Radhakrishnan G.V."/>
            <person name="Van Nieuwerburgh F."/>
            <person name="Deforce D."/>
            <person name="Chang C."/>
            <person name="Karol K.G."/>
            <person name="Hedrich R."/>
            <person name="Ulvskov P."/>
            <person name="Glockner G."/>
            <person name="Delwiche C.F."/>
            <person name="Petrasek J."/>
            <person name="Van de Peer Y."/>
            <person name="Friml J."/>
            <person name="Beilby M."/>
            <person name="Dolan L."/>
            <person name="Kohara Y."/>
            <person name="Sugano S."/>
            <person name="Fujiyama A."/>
            <person name="Delaux P.-M."/>
            <person name="Quint M."/>
            <person name="TheiBen G."/>
            <person name="Hagemann M."/>
            <person name="Harholt J."/>
            <person name="Dunand C."/>
            <person name="Zachgo S."/>
            <person name="Langdale J."/>
            <person name="Maumus F."/>
            <person name="Straeten D.V.D."/>
            <person name="Gould S.B."/>
            <person name="Rensing S.A."/>
        </authorList>
    </citation>
    <scope>NUCLEOTIDE SEQUENCE [LARGE SCALE GENOMIC DNA]</scope>
    <source>
        <strain evidence="4 5">S276</strain>
    </source>
</reference>
<proteinExistence type="predicted"/>
<dbReference type="Pfam" id="PF00078">
    <property type="entry name" value="RVT_1"/>
    <property type="match status" value="1"/>
</dbReference>
<evidence type="ECO:0000259" key="3">
    <source>
        <dbReference type="PROSITE" id="PS50158"/>
    </source>
</evidence>
<feature type="compositionally biased region" description="Basic and acidic residues" evidence="2">
    <location>
        <begin position="524"/>
        <end position="538"/>
    </location>
</feature>
<feature type="compositionally biased region" description="Basic and acidic residues" evidence="2">
    <location>
        <begin position="547"/>
        <end position="575"/>
    </location>
</feature>
<dbReference type="CDD" id="cd01647">
    <property type="entry name" value="RT_LTR"/>
    <property type="match status" value="1"/>
</dbReference>